<organism evidence="7">
    <name type="scientific">Physcomitrium patens</name>
    <name type="common">Spreading-leaved earth moss</name>
    <name type="synonym">Physcomitrella patens</name>
    <dbReference type="NCBI Taxonomy" id="3218"/>
    <lineage>
        <taxon>Eukaryota</taxon>
        <taxon>Viridiplantae</taxon>
        <taxon>Streptophyta</taxon>
        <taxon>Embryophyta</taxon>
        <taxon>Bryophyta</taxon>
        <taxon>Bryophytina</taxon>
        <taxon>Bryopsida</taxon>
        <taxon>Funariidae</taxon>
        <taxon>Funariales</taxon>
        <taxon>Funariaceae</taxon>
        <taxon>Physcomitrium</taxon>
    </lineage>
</organism>
<feature type="region of interest" description="Disordered" evidence="5">
    <location>
        <begin position="252"/>
        <end position="305"/>
    </location>
</feature>
<dbReference type="PANTHER" id="PTHR15107:SF0">
    <property type="entry name" value="DNA ENDONUCLEASE ACTIVATOR CTP1 C-TERMINAL DOMAIN-CONTAINING PROTEIN"/>
    <property type="match status" value="1"/>
</dbReference>
<dbReference type="PANTHER" id="PTHR15107">
    <property type="entry name" value="RETINOBLASTOMA BINDING PROTEIN 8"/>
    <property type="match status" value="1"/>
</dbReference>
<dbReference type="GO" id="GO:0005634">
    <property type="term" value="C:nucleus"/>
    <property type="evidence" value="ECO:0007669"/>
    <property type="project" value="UniProtKB-SubCell"/>
</dbReference>
<evidence type="ECO:0000256" key="5">
    <source>
        <dbReference type="SAM" id="MobiDB-lite"/>
    </source>
</evidence>
<keyword evidence="3" id="KW-0539">Nucleus</keyword>
<dbReference type="RefSeq" id="XP_024398777.1">
    <property type="nucleotide sequence ID" value="XM_024543009.2"/>
</dbReference>
<evidence type="ECO:0000256" key="3">
    <source>
        <dbReference type="ARBA" id="ARBA00023242"/>
    </source>
</evidence>
<reference evidence="7 9" key="1">
    <citation type="journal article" date="2008" name="Science">
        <title>The Physcomitrella genome reveals evolutionary insights into the conquest of land by plants.</title>
        <authorList>
            <person name="Rensing S."/>
            <person name="Lang D."/>
            <person name="Zimmer A."/>
            <person name="Terry A."/>
            <person name="Salamov A."/>
            <person name="Shapiro H."/>
            <person name="Nishiyama T."/>
            <person name="Perroud P.-F."/>
            <person name="Lindquist E."/>
            <person name="Kamisugi Y."/>
            <person name="Tanahashi T."/>
            <person name="Sakakibara K."/>
            <person name="Fujita T."/>
            <person name="Oishi K."/>
            <person name="Shin-I T."/>
            <person name="Kuroki Y."/>
            <person name="Toyoda A."/>
            <person name="Suzuki Y."/>
            <person name="Hashimoto A."/>
            <person name="Yamaguchi K."/>
            <person name="Sugano A."/>
            <person name="Kohara Y."/>
            <person name="Fujiyama A."/>
            <person name="Anterola A."/>
            <person name="Aoki S."/>
            <person name="Ashton N."/>
            <person name="Barbazuk W.B."/>
            <person name="Barker E."/>
            <person name="Bennetzen J."/>
            <person name="Bezanilla M."/>
            <person name="Blankenship R."/>
            <person name="Cho S.H."/>
            <person name="Dutcher S."/>
            <person name="Estelle M."/>
            <person name="Fawcett J.A."/>
            <person name="Gundlach H."/>
            <person name="Hanada K."/>
            <person name="Heyl A."/>
            <person name="Hicks K.A."/>
            <person name="Hugh J."/>
            <person name="Lohr M."/>
            <person name="Mayer K."/>
            <person name="Melkozernov A."/>
            <person name="Murata T."/>
            <person name="Nelson D."/>
            <person name="Pils B."/>
            <person name="Prigge M."/>
            <person name="Reiss B."/>
            <person name="Renner T."/>
            <person name="Rombauts S."/>
            <person name="Rushton P."/>
            <person name="Sanderfoot A."/>
            <person name="Schween G."/>
            <person name="Shiu S.-H."/>
            <person name="Stueber K."/>
            <person name="Theodoulou F.L."/>
            <person name="Tu H."/>
            <person name="Van de Peer Y."/>
            <person name="Verrier P.J."/>
            <person name="Waters E."/>
            <person name="Wood A."/>
            <person name="Yang L."/>
            <person name="Cove D."/>
            <person name="Cuming A."/>
            <person name="Hasebe M."/>
            <person name="Lucas S."/>
            <person name="Mishler D.B."/>
            <person name="Reski R."/>
            <person name="Grigoriev I."/>
            <person name="Quatrano R.S."/>
            <person name="Boore J.L."/>
        </authorList>
    </citation>
    <scope>NUCLEOTIDE SEQUENCE [LARGE SCALE GENOMIC DNA]</scope>
    <source>
        <strain evidence="8 9">cv. Gransden 2004</strain>
    </source>
</reference>
<feature type="region of interest" description="Disordered" evidence="5">
    <location>
        <begin position="339"/>
        <end position="368"/>
    </location>
</feature>
<dbReference type="OrthoDB" id="5801062at2759"/>
<evidence type="ECO:0000313" key="9">
    <source>
        <dbReference type="Proteomes" id="UP000006727"/>
    </source>
</evidence>
<dbReference type="AlphaFoldDB" id="A0A2K1J6T8"/>
<protein>
    <recommendedName>
        <fullName evidence="6">DNA endonuclease activator Ctp1 C-terminal domain-containing protein</fullName>
    </recommendedName>
</protein>
<evidence type="ECO:0000313" key="7">
    <source>
        <dbReference type="EMBL" id="PNR37239.1"/>
    </source>
</evidence>
<dbReference type="PaxDb" id="3218-PP1S242_87V6.1"/>
<dbReference type="FunCoup" id="A0A2K1J6T8">
    <property type="interactions" value="17"/>
</dbReference>
<evidence type="ECO:0000256" key="1">
    <source>
        <dbReference type="ARBA" id="ARBA00004123"/>
    </source>
</evidence>
<name>A0A2K1J6T8_PHYPA</name>
<dbReference type="InterPro" id="IPR033316">
    <property type="entry name" value="RBBP8-like"/>
</dbReference>
<dbReference type="KEGG" id="ppp:112293510"/>
<dbReference type="InterPro" id="IPR013882">
    <property type="entry name" value="Ctp1_C"/>
</dbReference>
<dbReference type="Proteomes" id="UP000006727">
    <property type="component" value="Chromosome 16"/>
</dbReference>
<feature type="coiled-coil region" evidence="4">
    <location>
        <begin position="48"/>
        <end position="96"/>
    </location>
</feature>
<dbReference type="Pfam" id="PF08573">
    <property type="entry name" value="SAE2"/>
    <property type="match status" value="1"/>
</dbReference>
<dbReference type="EnsemblPlants" id="Pp3c16_2140V3.1">
    <property type="protein sequence ID" value="Pp3c16_2140V3.1"/>
    <property type="gene ID" value="Pp3c16_2140"/>
</dbReference>
<evidence type="ECO:0000256" key="2">
    <source>
        <dbReference type="ARBA" id="ARBA00022763"/>
    </source>
</evidence>
<evidence type="ECO:0000256" key="4">
    <source>
        <dbReference type="SAM" id="Coils"/>
    </source>
</evidence>
<proteinExistence type="predicted"/>
<reference evidence="8" key="3">
    <citation type="submission" date="2020-12" db="UniProtKB">
        <authorList>
            <consortium name="EnsemblPlants"/>
        </authorList>
    </citation>
    <scope>IDENTIFICATION</scope>
</reference>
<sequence length="445" mass="49607">MEAQVLSGEETVDESHFTEGVSVKPGVSLIEARERLDRMGIMICDALSLKLHRELENMREALKRVEDEQASWIKERELMEGQLRTLRAELKQSQIAAAEVAAPPQIDDIDRGSEEIDLKAVAEHQWYDSRPILAPITPEAVRARTPVSKQGSLAISGVATPGKENFRSKQKSEESVEEIQRLRRENEQLRLKMRNIAKEYKGMKSQYNYLQTRLASKGDAGNLISHQDQLQAALEAGLEKPPKIRRRKIEEAQVRGGVGRSSGPVASDMHAPSNPVYDPPQTVAEDIAGPTASTSGSRDDEAKVKVEPVSPEAFKGKLQIPLKKNNAAVGLDVELERKPDRTIDKSAPAAMPNNRKRSLDSSGKQPSKVPTFKFVEPVRKKAEREALQATECKLCKKFYDAVLAEDANGVVESRCNHMDKSRHRYRDLPPATPEGFWNIGFDSDF</sequence>
<reference evidence="7 9" key="2">
    <citation type="journal article" date="2018" name="Plant J.">
        <title>The Physcomitrella patens chromosome-scale assembly reveals moss genome structure and evolution.</title>
        <authorList>
            <person name="Lang D."/>
            <person name="Ullrich K.K."/>
            <person name="Murat F."/>
            <person name="Fuchs J."/>
            <person name="Jenkins J."/>
            <person name="Haas F.B."/>
            <person name="Piednoel M."/>
            <person name="Gundlach H."/>
            <person name="Van Bel M."/>
            <person name="Meyberg R."/>
            <person name="Vives C."/>
            <person name="Morata J."/>
            <person name="Symeonidi A."/>
            <person name="Hiss M."/>
            <person name="Muchero W."/>
            <person name="Kamisugi Y."/>
            <person name="Saleh O."/>
            <person name="Blanc G."/>
            <person name="Decker E.L."/>
            <person name="van Gessel N."/>
            <person name="Grimwood J."/>
            <person name="Hayes R.D."/>
            <person name="Graham S.W."/>
            <person name="Gunter L.E."/>
            <person name="McDaniel S.F."/>
            <person name="Hoernstein S.N.W."/>
            <person name="Larsson A."/>
            <person name="Li F.W."/>
            <person name="Perroud P.F."/>
            <person name="Phillips J."/>
            <person name="Ranjan P."/>
            <person name="Rokshar D.S."/>
            <person name="Rothfels C.J."/>
            <person name="Schneider L."/>
            <person name="Shu S."/>
            <person name="Stevenson D.W."/>
            <person name="Thummler F."/>
            <person name="Tillich M."/>
            <person name="Villarreal Aguilar J.C."/>
            <person name="Widiez T."/>
            <person name="Wong G.K."/>
            <person name="Wymore A."/>
            <person name="Zhang Y."/>
            <person name="Zimmer A.D."/>
            <person name="Quatrano R.S."/>
            <person name="Mayer K.F.X."/>
            <person name="Goodstein D."/>
            <person name="Casacuberta J.M."/>
            <person name="Vandepoele K."/>
            <person name="Reski R."/>
            <person name="Cuming A.C."/>
            <person name="Tuskan G.A."/>
            <person name="Maumus F."/>
            <person name="Salse J."/>
            <person name="Schmutz J."/>
            <person name="Rensing S.A."/>
        </authorList>
    </citation>
    <scope>NUCLEOTIDE SEQUENCE [LARGE SCALE GENOMIC DNA]</scope>
    <source>
        <strain evidence="8 9">cv. Gransden 2004</strain>
    </source>
</reference>
<dbReference type="GO" id="GO:0003684">
    <property type="term" value="F:damaged DNA binding"/>
    <property type="evidence" value="ECO:0000318"/>
    <property type="project" value="GO_Central"/>
</dbReference>
<dbReference type="STRING" id="3218.A0A2K1J6T8"/>
<dbReference type="EnsemblPlants" id="Pp3c16_2140V3.2">
    <property type="protein sequence ID" value="Pp3c16_2140V3.2"/>
    <property type="gene ID" value="Pp3c16_2140"/>
</dbReference>
<evidence type="ECO:0000313" key="8">
    <source>
        <dbReference type="EnsemblPlants" id="Pp3c16_2140V3.1"/>
    </source>
</evidence>
<feature type="domain" description="DNA endonuclease activator Ctp1 C-terminal" evidence="6">
    <location>
        <begin position="419"/>
        <end position="442"/>
    </location>
</feature>
<evidence type="ECO:0000259" key="6">
    <source>
        <dbReference type="Pfam" id="PF08573"/>
    </source>
</evidence>
<dbReference type="GO" id="GO:0010792">
    <property type="term" value="P:DNA double-strand break processing involved in repair via single-strand annealing"/>
    <property type="evidence" value="ECO:0000318"/>
    <property type="project" value="GO_Central"/>
</dbReference>
<dbReference type="Gramene" id="Pp3c16_2140V3.2">
    <property type="protein sequence ID" value="Pp3c16_2140V3.2"/>
    <property type="gene ID" value="Pp3c16_2140"/>
</dbReference>
<dbReference type="GeneID" id="112293510"/>
<dbReference type="Gramene" id="Pp3c16_2140V3.1">
    <property type="protein sequence ID" value="Pp3c16_2140V3.1"/>
    <property type="gene ID" value="Pp3c16_2140"/>
</dbReference>
<keyword evidence="2" id="KW-0227">DNA damage</keyword>
<feature type="coiled-coil region" evidence="4">
    <location>
        <begin position="169"/>
        <end position="206"/>
    </location>
</feature>
<keyword evidence="9" id="KW-1185">Reference proteome</keyword>
<dbReference type="EMBL" id="ABEU02000016">
    <property type="protein sequence ID" value="PNR37239.1"/>
    <property type="molecule type" value="Genomic_DNA"/>
</dbReference>
<comment type="subcellular location">
    <subcellularLocation>
        <location evidence="1">Nucleus</location>
    </subcellularLocation>
</comment>
<gene>
    <name evidence="8" type="primary">LOC112293510</name>
    <name evidence="7" type="ORF">PHYPA_020347</name>
</gene>
<accession>A0A2K1J6T8</accession>
<keyword evidence="4" id="KW-0175">Coiled coil</keyword>